<keyword evidence="9" id="KW-1185">Reference proteome</keyword>
<keyword evidence="1" id="KW-0479">Metal-binding</keyword>
<dbReference type="Proteomes" id="UP000179807">
    <property type="component" value="Unassembled WGS sequence"/>
</dbReference>
<gene>
    <name evidence="8" type="ORF">TRFO_32235</name>
</gene>
<feature type="compositionally biased region" description="Low complexity" evidence="5">
    <location>
        <begin position="143"/>
        <end position="166"/>
    </location>
</feature>
<organism evidence="8 9">
    <name type="scientific">Tritrichomonas foetus</name>
    <dbReference type="NCBI Taxonomy" id="1144522"/>
    <lineage>
        <taxon>Eukaryota</taxon>
        <taxon>Metamonada</taxon>
        <taxon>Parabasalia</taxon>
        <taxon>Tritrichomonadida</taxon>
        <taxon>Tritrichomonadidae</taxon>
        <taxon>Tritrichomonas</taxon>
    </lineage>
</organism>
<sequence>MNYIDWNSHELARQIKALGFGQYAHEFIKNEICGIHLPLITEEHLIEMGVTRIGHRILLIRRFADIVNNRIPTQSAASTSSRFSSPSIDQKFSDSLAADDTGPSIISKRSELPKSPAKKVVEEQPKKFSRLQKNPPTDDDDASSQSSTSHRSSRSNRSASTAKSKSNPQFGATEVPSRGSRAMAATPSVDPQEIQEKDNRVICQFCGRKFQPDAAKRHIPVCGRINGRNPKK</sequence>
<dbReference type="InterPro" id="IPR001660">
    <property type="entry name" value="SAM"/>
</dbReference>
<dbReference type="VEuPathDB" id="TrichDB:TRFO_32235"/>
<evidence type="ECO:0000259" key="6">
    <source>
        <dbReference type="PROSITE" id="PS50105"/>
    </source>
</evidence>
<evidence type="ECO:0000313" key="9">
    <source>
        <dbReference type="Proteomes" id="UP000179807"/>
    </source>
</evidence>
<dbReference type="SMART" id="SM00454">
    <property type="entry name" value="SAM"/>
    <property type="match status" value="1"/>
</dbReference>
<dbReference type="Pfam" id="PF13913">
    <property type="entry name" value="zf-C2HC_2"/>
    <property type="match status" value="1"/>
</dbReference>
<comment type="caution">
    <text evidence="8">The sequence shown here is derived from an EMBL/GenBank/DDBJ whole genome shotgun (WGS) entry which is preliminary data.</text>
</comment>
<keyword evidence="2 4" id="KW-0863">Zinc-finger</keyword>
<evidence type="ECO:0000256" key="3">
    <source>
        <dbReference type="ARBA" id="ARBA00022833"/>
    </source>
</evidence>
<evidence type="ECO:0000256" key="5">
    <source>
        <dbReference type="SAM" id="MobiDB-lite"/>
    </source>
</evidence>
<feature type="region of interest" description="Disordered" evidence="5">
    <location>
        <begin position="74"/>
        <end position="195"/>
    </location>
</feature>
<accession>A0A1J4JP82</accession>
<feature type="compositionally biased region" description="Low complexity" evidence="5">
    <location>
        <begin position="75"/>
        <end position="87"/>
    </location>
</feature>
<evidence type="ECO:0000256" key="4">
    <source>
        <dbReference type="PROSITE-ProRule" id="PRU01371"/>
    </source>
</evidence>
<reference evidence="8" key="1">
    <citation type="submission" date="2016-10" db="EMBL/GenBank/DDBJ databases">
        <authorList>
            <person name="Benchimol M."/>
            <person name="Almeida L.G."/>
            <person name="Vasconcelos A.T."/>
            <person name="Perreira-Neves A."/>
            <person name="Rosa I.A."/>
            <person name="Tasca T."/>
            <person name="Bogo M.R."/>
            <person name="de Souza W."/>
        </authorList>
    </citation>
    <scope>NUCLEOTIDE SEQUENCE [LARGE SCALE GENOMIC DNA]</scope>
    <source>
        <strain evidence="8">K</strain>
    </source>
</reference>
<dbReference type="RefSeq" id="XP_068354073.1">
    <property type="nucleotide sequence ID" value="XM_068508396.1"/>
</dbReference>
<proteinExistence type="predicted"/>
<dbReference type="PROSITE" id="PS50105">
    <property type="entry name" value="SAM_DOMAIN"/>
    <property type="match status" value="1"/>
</dbReference>
<dbReference type="GeneID" id="94843100"/>
<dbReference type="OrthoDB" id="445896at2759"/>
<keyword evidence="3" id="KW-0862">Zinc</keyword>
<feature type="domain" description="C2HC/C3H-type" evidence="7">
    <location>
        <begin position="199"/>
        <end position="228"/>
    </location>
</feature>
<evidence type="ECO:0000256" key="2">
    <source>
        <dbReference type="ARBA" id="ARBA00022771"/>
    </source>
</evidence>
<feature type="domain" description="SAM" evidence="6">
    <location>
        <begin position="6"/>
        <end position="69"/>
    </location>
</feature>
<dbReference type="PROSITE" id="PS52027">
    <property type="entry name" value="ZF_C2HC_C3H"/>
    <property type="match status" value="1"/>
</dbReference>
<dbReference type="SUPFAM" id="SSF47769">
    <property type="entry name" value="SAM/Pointed domain"/>
    <property type="match status" value="1"/>
</dbReference>
<dbReference type="InterPro" id="IPR013761">
    <property type="entry name" value="SAM/pointed_sf"/>
</dbReference>
<dbReference type="EMBL" id="MLAK01000931">
    <property type="protein sequence ID" value="OHT00937.1"/>
    <property type="molecule type" value="Genomic_DNA"/>
</dbReference>
<dbReference type="AlphaFoldDB" id="A0A1J4JP82"/>
<dbReference type="InterPro" id="IPR049899">
    <property type="entry name" value="Znf_C2HC_C3H"/>
</dbReference>
<evidence type="ECO:0000256" key="1">
    <source>
        <dbReference type="ARBA" id="ARBA00022723"/>
    </source>
</evidence>
<name>A0A1J4JP82_9EUKA</name>
<evidence type="ECO:0000313" key="8">
    <source>
        <dbReference type="EMBL" id="OHT00937.1"/>
    </source>
</evidence>
<dbReference type="Gene3D" id="1.10.150.50">
    <property type="entry name" value="Transcription Factor, Ets-1"/>
    <property type="match status" value="1"/>
</dbReference>
<protein>
    <submittedName>
        <fullName evidence="8">Uncharacterized protein</fullName>
    </submittedName>
</protein>
<dbReference type="Pfam" id="PF07647">
    <property type="entry name" value="SAM_2"/>
    <property type="match status" value="1"/>
</dbReference>
<dbReference type="GO" id="GO:0008270">
    <property type="term" value="F:zinc ion binding"/>
    <property type="evidence" value="ECO:0007669"/>
    <property type="project" value="UniProtKB-KW"/>
</dbReference>
<evidence type="ECO:0000259" key="7">
    <source>
        <dbReference type="PROSITE" id="PS52027"/>
    </source>
</evidence>